<evidence type="ECO:0000256" key="1">
    <source>
        <dbReference type="SAM" id="MobiDB-lite"/>
    </source>
</evidence>
<dbReference type="OrthoDB" id="3254248at2"/>
<dbReference type="InParanoid" id="Q01YQ4"/>
<keyword evidence="2" id="KW-0812">Transmembrane</keyword>
<keyword evidence="2" id="KW-1133">Transmembrane helix</keyword>
<gene>
    <name evidence="3" type="ordered locus">Acid_4249</name>
</gene>
<reference evidence="3" key="1">
    <citation type="submission" date="2006-10" db="EMBL/GenBank/DDBJ databases">
        <title>Complete sequence of Solibacter usitatus Ellin6076.</title>
        <authorList>
            <consortium name="US DOE Joint Genome Institute"/>
            <person name="Copeland A."/>
            <person name="Lucas S."/>
            <person name="Lapidus A."/>
            <person name="Barry K."/>
            <person name="Detter J.C."/>
            <person name="Glavina del Rio T."/>
            <person name="Hammon N."/>
            <person name="Israni S."/>
            <person name="Dalin E."/>
            <person name="Tice H."/>
            <person name="Pitluck S."/>
            <person name="Thompson L.S."/>
            <person name="Brettin T."/>
            <person name="Bruce D."/>
            <person name="Han C."/>
            <person name="Tapia R."/>
            <person name="Gilna P."/>
            <person name="Schmutz J."/>
            <person name="Larimer F."/>
            <person name="Land M."/>
            <person name="Hauser L."/>
            <person name="Kyrpides N."/>
            <person name="Mikhailova N."/>
            <person name="Janssen P.H."/>
            <person name="Kuske C.R."/>
            <person name="Richardson P."/>
        </authorList>
    </citation>
    <scope>NUCLEOTIDE SEQUENCE</scope>
    <source>
        <strain evidence="3">Ellin6076</strain>
    </source>
</reference>
<name>Q01YQ4_SOLUE</name>
<feature type="transmembrane region" description="Helical" evidence="2">
    <location>
        <begin position="46"/>
        <end position="67"/>
    </location>
</feature>
<feature type="compositionally biased region" description="Basic and acidic residues" evidence="1">
    <location>
        <begin position="102"/>
        <end position="115"/>
    </location>
</feature>
<keyword evidence="2" id="KW-0472">Membrane</keyword>
<sequence>MEEAVANPQPTPGGDRCTRCLQPVPYDATRCPGCGQPLANRRYLPLLIGTAGIFALAFVMALMYYAVWRADMMKADPLVDSEGSEKQEIMVETPPDGSKPAEPPKPEKKPPLNDK</sequence>
<protein>
    <recommendedName>
        <fullName evidence="4">Zinc-ribbon domain-containing protein</fullName>
    </recommendedName>
</protein>
<organism evidence="3">
    <name type="scientific">Solibacter usitatus (strain Ellin6076)</name>
    <dbReference type="NCBI Taxonomy" id="234267"/>
    <lineage>
        <taxon>Bacteria</taxon>
        <taxon>Pseudomonadati</taxon>
        <taxon>Acidobacteriota</taxon>
        <taxon>Terriglobia</taxon>
        <taxon>Bryobacterales</taxon>
        <taxon>Solibacteraceae</taxon>
        <taxon>Candidatus Solibacter</taxon>
    </lineage>
</organism>
<accession>Q01YQ4</accession>
<feature type="region of interest" description="Disordered" evidence="1">
    <location>
        <begin position="79"/>
        <end position="115"/>
    </location>
</feature>
<dbReference type="AlphaFoldDB" id="Q01YQ4"/>
<proteinExistence type="predicted"/>
<dbReference type="EMBL" id="CP000473">
    <property type="protein sequence ID" value="ABJ85211.1"/>
    <property type="molecule type" value="Genomic_DNA"/>
</dbReference>
<evidence type="ECO:0000256" key="2">
    <source>
        <dbReference type="SAM" id="Phobius"/>
    </source>
</evidence>
<evidence type="ECO:0000313" key="3">
    <source>
        <dbReference type="EMBL" id="ABJ85211.1"/>
    </source>
</evidence>
<evidence type="ECO:0008006" key="4">
    <source>
        <dbReference type="Google" id="ProtNLM"/>
    </source>
</evidence>
<dbReference type="HOGENOM" id="CLU_2107409_0_0_0"/>
<dbReference type="KEGG" id="sus:Acid_4249"/>